<organism evidence="4 5">
    <name type="scientific">Thalictrum thalictroides</name>
    <name type="common">Rue-anemone</name>
    <name type="synonym">Anemone thalictroides</name>
    <dbReference type="NCBI Taxonomy" id="46969"/>
    <lineage>
        <taxon>Eukaryota</taxon>
        <taxon>Viridiplantae</taxon>
        <taxon>Streptophyta</taxon>
        <taxon>Embryophyta</taxon>
        <taxon>Tracheophyta</taxon>
        <taxon>Spermatophyta</taxon>
        <taxon>Magnoliopsida</taxon>
        <taxon>Ranunculales</taxon>
        <taxon>Ranunculaceae</taxon>
        <taxon>Thalictroideae</taxon>
        <taxon>Thalictrum</taxon>
    </lineage>
</organism>
<dbReference type="AlphaFoldDB" id="A0A7J6VT12"/>
<feature type="region of interest" description="Disordered" evidence="3">
    <location>
        <begin position="29"/>
        <end position="111"/>
    </location>
</feature>
<dbReference type="GO" id="GO:0055028">
    <property type="term" value="C:cortical microtubule"/>
    <property type="evidence" value="ECO:0007669"/>
    <property type="project" value="TreeGrafter"/>
</dbReference>
<protein>
    <submittedName>
        <fullName evidence="4">Chup1 protein</fullName>
    </submittedName>
</protein>
<reference evidence="4 5" key="1">
    <citation type="submission" date="2020-06" db="EMBL/GenBank/DDBJ databases">
        <title>Transcriptomic and genomic resources for Thalictrum thalictroides and T. hernandezii: Facilitating candidate gene discovery in an emerging model plant lineage.</title>
        <authorList>
            <person name="Arias T."/>
            <person name="Riano-Pachon D.M."/>
            <person name="Di Stilio V.S."/>
        </authorList>
    </citation>
    <scope>NUCLEOTIDE SEQUENCE [LARGE SCALE GENOMIC DNA]</scope>
    <source>
        <strain evidence="5">cv. WT478/WT964</strain>
        <tissue evidence="4">Leaves</tissue>
    </source>
</reference>
<dbReference type="InterPro" id="IPR040265">
    <property type="entry name" value="CHUP1/IPGA1-like"/>
</dbReference>
<comment type="caution">
    <text evidence="4">The sequence shown here is derived from an EMBL/GenBank/DDBJ whole genome shotgun (WGS) entry which is preliminary data.</text>
</comment>
<evidence type="ECO:0000256" key="3">
    <source>
        <dbReference type="SAM" id="MobiDB-lite"/>
    </source>
</evidence>
<dbReference type="PANTHER" id="PTHR31342">
    <property type="entry name" value="PROTEIN CHUP1, CHLOROPLASTIC"/>
    <property type="match status" value="1"/>
</dbReference>
<feature type="compositionally biased region" description="Polar residues" evidence="3">
    <location>
        <begin position="32"/>
        <end position="57"/>
    </location>
</feature>
<keyword evidence="5" id="KW-1185">Reference proteome</keyword>
<sequence length="594" mass="66787">MLLAKRLVGQMQRLNAYCIRRIEIMKQEKNTSSEVSKVVSLSQSTTTPTSRLRASSLRTKDSPKPEVSPGGLKAKPRSVVVPTPTPDPKVKKSLGLNNRPKSGEDVMSSQKGREIEEVKILGRSGNRPMVEQFSRLRRRQPVVVADPNCKRNEDEIDREKKELLERVNSSEILVKSLQSEVLELKNQLDKLQNLNVELESKNKQFAKDLAVAEAKISVLSSQDQGEPAAEKLQTSNFKDVQNLIAIKLENLGVNKNVSKEKSTIPKPSALMSNPITKVADVQQKVKASLAPLSTMPPPPPPPPLPRISSRASTTKKAPTLVEFYHTLTKREGRKDVQGPAIPNNRMTNYAHNSIVGEIQNRSSHLLAIKSDIETKGEFIKLLIEKIHSAAYTDIEDVLQFVGWLDRELSSLADERAVLRHFNWPEKKADSMREAAIEYRDLKRLESEVSTYKDDSGVSCEVALKKIASLLDKSERSIQRLVKLRDSTMLVYRDCKIPTDWMLDSGMVHKIKQASMNLAKIFMKRVLMELQSVRNSERESTQEALLLQGVRFAYRAHQFSGGLDSETMRAFEDIRQRVPMNVGGSRELLAGIRSQ</sequence>
<dbReference type="EMBL" id="JABWDY010027661">
    <property type="protein sequence ID" value="KAF5187718.1"/>
    <property type="molecule type" value="Genomic_DNA"/>
</dbReference>
<dbReference type="OrthoDB" id="673648at2759"/>
<dbReference type="GO" id="GO:0072699">
    <property type="term" value="P:protein localization to cortical microtubule cytoskeleton"/>
    <property type="evidence" value="ECO:0007669"/>
    <property type="project" value="TreeGrafter"/>
</dbReference>
<proteinExistence type="predicted"/>
<keyword evidence="1 2" id="KW-0175">Coiled coil</keyword>
<evidence type="ECO:0000256" key="1">
    <source>
        <dbReference type="ARBA" id="ARBA00023054"/>
    </source>
</evidence>
<dbReference type="Proteomes" id="UP000554482">
    <property type="component" value="Unassembled WGS sequence"/>
</dbReference>
<evidence type="ECO:0000256" key="2">
    <source>
        <dbReference type="SAM" id="Coils"/>
    </source>
</evidence>
<evidence type="ECO:0000313" key="5">
    <source>
        <dbReference type="Proteomes" id="UP000554482"/>
    </source>
</evidence>
<feature type="coiled-coil region" evidence="2">
    <location>
        <begin position="160"/>
        <end position="215"/>
    </location>
</feature>
<evidence type="ECO:0000313" key="4">
    <source>
        <dbReference type="EMBL" id="KAF5187718.1"/>
    </source>
</evidence>
<dbReference type="PANTHER" id="PTHR31342:SF43">
    <property type="entry name" value="F11A17.16"/>
    <property type="match status" value="1"/>
</dbReference>
<feature type="region of interest" description="Disordered" evidence="3">
    <location>
        <begin position="290"/>
        <end position="312"/>
    </location>
</feature>
<feature type="compositionally biased region" description="Pro residues" evidence="3">
    <location>
        <begin position="294"/>
        <end position="305"/>
    </location>
</feature>
<name>A0A7J6VT12_THATH</name>
<gene>
    <name evidence="4" type="ORF">FRX31_022694</name>
</gene>
<accession>A0A7J6VT12</accession>